<keyword evidence="7 18" id="KW-0067">ATP-binding</keyword>
<comment type="function">
    <text evidence="12">Upon serum stimulation, phosphorylates CDKN1B/p27Kip1, thus controlling CDKN1B subcellular location and cell cycle progression in G1 phase. May be involved in trafficking and/or processing of RNA.</text>
</comment>
<proteinExistence type="predicted"/>
<comment type="catalytic activity">
    <reaction evidence="11">
        <text>L-seryl-[protein] + ATP = O-phospho-L-seryl-[protein] + ADP + H(+)</text>
        <dbReference type="Rhea" id="RHEA:17989"/>
        <dbReference type="Rhea" id="RHEA-COMP:9863"/>
        <dbReference type="Rhea" id="RHEA-COMP:11604"/>
        <dbReference type="ChEBI" id="CHEBI:15378"/>
        <dbReference type="ChEBI" id="CHEBI:29999"/>
        <dbReference type="ChEBI" id="CHEBI:30616"/>
        <dbReference type="ChEBI" id="CHEBI:83421"/>
        <dbReference type="ChEBI" id="CHEBI:456216"/>
        <dbReference type="EC" id="2.7.11.1"/>
    </reaction>
</comment>
<keyword evidence="8 17" id="KW-0694">RNA-binding</keyword>
<dbReference type="SUPFAM" id="SSF56112">
    <property type="entry name" value="Protein kinase-like (PK-like)"/>
    <property type="match status" value="1"/>
</dbReference>
<evidence type="ECO:0000256" key="9">
    <source>
        <dbReference type="ARBA" id="ARBA00023242"/>
    </source>
</evidence>
<evidence type="ECO:0000256" key="12">
    <source>
        <dbReference type="ARBA" id="ARBA00057207"/>
    </source>
</evidence>
<dbReference type="PROSITE" id="PS50011">
    <property type="entry name" value="PROTEIN_KINASE_DOM"/>
    <property type="match status" value="1"/>
</dbReference>
<evidence type="ECO:0000256" key="19">
    <source>
        <dbReference type="SAM" id="MobiDB-lite"/>
    </source>
</evidence>
<keyword evidence="23" id="KW-1185">Reference proteome</keyword>
<keyword evidence="6" id="KW-0418">Kinase</keyword>
<evidence type="ECO:0000256" key="17">
    <source>
        <dbReference type="PROSITE-ProRule" id="PRU00176"/>
    </source>
</evidence>
<dbReference type="Pfam" id="PF00076">
    <property type="entry name" value="RRM_1"/>
    <property type="match status" value="1"/>
</dbReference>
<protein>
    <recommendedName>
        <fullName evidence="13">Serine/threonine-protein kinase Kist</fullName>
        <ecNumber evidence="2">2.7.11.1</ecNumber>
    </recommendedName>
    <alternativeName>
        <fullName evidence="16">Kinase interacting with stathmin</fullName>
    </alternativeName>
    <alternativeName>
        <fullName evidence="15">PAM COOH-terminal interactor protein 2</fullName>
    </alternativeName>
    <alternativeName>
        <fullName evidence="14">U2AF homology motif kinase 1</fullName>
    </alternativeName>
</protein>
<dbReference type="CDD" id="cd12465">
    <property type="entry name" value="RRM_UHMK1"/>
    <property type="match status" value="1"/>
</dbReference>
<dbReference type="InParanoid" id="A0A3Q3RVB6"/>
<dbReference type="InterPro" id="IPR035979">
    <property type="entry name" value="RBD_domain_sf"/>
</dbReference>
<evidence type="ECO:0000256" key="13">
    <source>
        <dbReference type="ARBA" id="ARBA00071425"/>
    </source>
</evidence>
<evidence type="ECO:0000256" key="3">
    <source>
        <dbReference type="ARBA" id="ARBA00022527"/>
    </source>
</evidence>
<dbReference type="GO" id="GO:0045948">
    <property type="term" value="P:positive regulation of translational initiation"/>
    <property type="evidence" value="ECO:0007669"/>
    <property type="project" value="TreeGrafter"/>
</dbReference>
<dbReference type="PANTHER" id="PTHR46962">
    <property type="entry name" value="SERINE/THREONINE-PROTEIN KINASE KIST"/>
    <property type="match status" value="1"/>
</dbReference>
<comment type="catalytic activity">
    <reaction evidence="10">
        <text>L-threonyl-[protein] + ATP = O-phospho-L-threonyl-[protein] + ADP + H(+)</text>
        <dbReference type="Rhea" id="RHEA:46608"/>
        <dbReference type="Rhea" id="RHEA-COMP:11060"/>
        <dbReference type="Rhea" id="RHEA-COMP:11605"/>
        <dbReference type="ChEBI" id="CHEBI:15378"/>
        <dbReference type="ChEBI" id="CHEBI:30013"/>
        <dbReference type="ChEBI" id="CHEBI:30616"/>
        <dbReference type="ChEBI" id="CHEBI:61977"/>
        <dbReference type="ChEBI" id="CHEBI:456216"/>
        <dbReference type="EC" id="2.7.11.1"/>
    </reaction>
</comment>
<evidence type="ECO:0000256" key="18">
    <source>
        <dbReference type="PROSITE-ProRule" id="PRU10141"/>
    </source>
</evidence>
<evidence type="ECO:0000256" key="11">
    <source>
        <dbReference type="ARBA" id="ARBA00048679"/>
    </source>
</evidence>
<comment type="subcellular location">
    <subcellularLocation>
        <location evidence="1">Nucleus</location>
    </subcellularLocation>
</comment>
<evidence type="ECO:0000256" key="7">
    <source>
        <dbReference type="ARBA" id="ARBA00022840"/>
    </source>
</evidence>
<feature type="region of interest" description="Disordered" evidence="19">
    <location>
        <begin position="1"/>
        <end position="27"/>
    </location>
</feature>
<dbReference type="InterPro" id="IPR000719">
    <property type="entry name" value="Prot_kinase_dom"/>
</dbReference>
<name>A0A3Q3RVB6_9TELE</name>
<dbReference type="EC" id="2.7.11.1" evidence="2"/>
<dbReference type="InterPro" id="IPR012677">
    <property type="entry name" value="Nucleotide-bd_a/b_plait_sf"/>
</dbReference>
<dbReference type="PANTHER" id="PTHR46962:SF1">
    <property type="entry name" value="SERINE_THREONINE-PROTEIN KINASE KIST"/>
    <property type="match status" value="1"/>
</dbReference>
<dbReference type="GO" id="GO:0005634">
    <property type="term" value="C:nucleus"/>
    <property type="evidence" value="ECO:0007669"/>
    <property type="project" value="UniProtKB-SubCell"/>
</dbReference>
<feature type="domain" description="RRM" evidence="21">
    <location>
        <begin position="343"/>
        <end position="421"/>
    </location>
</feature>
<dbReference type="FunFam" id="1.10.510.10:FF:000322">
    <property type="entry name" value="Serine/threonine-protein kinase Kist isoform 1"/>
    <property type="match status" value="1"/>
</dbReference>
<evidence type="ECO:0000256" key="5">
    <source>
        <dbReference type="ARBA" id="ARBA00022741"/>
    </source>
</evidence>
<keyword evidence="3" id="KW-0723">Serine/threonine-protein kinase</keyword>
<evidence type="ECO:0000256" key="4">
    <source>
        <dbReference type="ARBA" id="ARBA00022679"/>
    </source>
</evidence>
<organism evidence="22 23">
    <name type="scientific">Mastacembelus armatus</name>
    <name type="common">zig-zag eel</name>
    <dbReference type="NCBI Taxonomy" id="205130"/>
    <lineage>
        <taxon>Eukaryota</taxon>
        <taxon>Metazoa</taxon>
        <taxon>Chordata</taxon>
        <taxon>Craniata</taxon>
        <taxon>Vertebrata</taxon>
        <taxon>Euteleostomi</taxon>
        <taxon>Actinopterygii</taxon>
        <taxon>Neopterygii</taxon>
        <taxon>Teleostei</taxon>
        <taxon>Neoteleostei</taxon>
        <taxon>Acanthomorphata</taxon>
        <taxon>Anabantaria</taxon>
        <taxon>Synbranchiformes</taxon>
        <taxon>Mastacembelidae</taxon>
        <taxon>Mastacembelus</taxon>
    </lineage>
</organism>
<dbReference type="InterPro" id="IPR011009">
    <property type="entry name" value="Kinase-like_dom_sf"/>
</dbReference>
<evidence type="ECO:0000313" key="22">
    <source>
        <dbReference type="Ensembl" id="ENSMAMP00000010955.1"/>
    </source>
</evidence>
<dbReference type="FunFam" id="3.30.200.20:FF:000324">
    <property type="entry name" value="Serine/threonine-protein kinase Kist isoform 1"/>
    <property type="match status" value="1"/>
</dbReference>
<dbReference type="RefSeq" id="XP_033181066.1">
    <property type="nucleotide sequence ID" value="XM_033325175.1"/>
</dbReference>
<dbReference type="STRING" id="205130.ENSMAMP00000010955"/>
<keyword evidence="9" id="KW-0539">Nucleus</keyword>
<dbReference type="GO" id="GO:0004674">
    <property type="term" value="F:protein serine/threonine kinase activity"/>
    <property type="evidence" value="ECO:0007669"/>
    <property type="project" value="UniProtKB-KW"/>
</dbReference>
<dbReference type="Gene3D" id="1.10.510.10">
    <property type="entry name" value="Transferase(Phosphotransferase) domain 1"/>
    <property type="match status" value="1"/>
</dbReference>
<evidence type="ECO:0000256" key="16">
    <source>
        <dbReference type="ARBA" id="ARBA00080134"/>
    </source>
</evidence>
<dbReference type="InterPro" id="IPR034371">
    <property type="entry name" value="UHMK1_RRM"/>
</dbReference>
<dbReference type="Pfam" id="PF00069">
    <property type="entry name" value="Pkinase"/>
    <property type="match status" value="1"/>
</dbReference>
<evidence type="ECO:0000259" key="20">
    <source>
        <dbReference type="PROSITE" id="PS50011"/>
    </source>
</evidence>
<dbReference type="FunFam" id="3.30.70.330:FF:000241">
    <property type="entry name" value="Serine/threonine-protein kinase Kist isoform 1"/>
    <property type="match status" value="1"/>
</dbReference>
<evidence type="ECO:0000256" key="14">
    <source>
        <dbReference type="ARBA" id="ARBA00075029"/>
    </source>
</evidence>
<dbReference type="GeneID" id="113129339"/>
<dbReference type="Gene3D" id="3.30.200.20">
    <property type="entry name" value="Phosphorylase Kinase, domain 1"/>
    <property type="match status" value="1"/>
</dbReference>
<feature type="binding site" evidence="18">
    <location>
        <position position="72"/>
    </location>
    <ligand>
        <name>ATP</name>
        <dbReference type="ChEBI" id="CHEBI:30616"/>
    </ligand>
</feature>
<keyword evidence="5 18" id="KW-0547">Nucleotide-binding</keyword>
<dbReference type="CTD" id="127933"/>
<dbReference type="GO" id="GO:0046825">
    <property type="term" value="P:regulation of protein export from nucleus"/>
    <property type="evidence" value="ECO:0007669"/>
    <property type="project" value="TreeGrafter"/>
</dbReference>
<feature type="domain" description="Protein kinase" evidence="20">
    <location>
        <begin position="44"/>
        <end position="326"/>
    </location>
</feature>
<dbReference type="OrthoDB" id="10266058at2759"/>
<dbReference type="InterPro" id="IPR034372">
    <property type="entry name" value="UHMK1"/>
</dbReference>
<evidence type="ECO:0000256" key="15">
    <source>
        <dbReference type="ARBA" id="ARBA00078991"/>
    </source>
</evidence>
<dbReference type="Ensembl" id="ENSMAMT00000011236.2">
    <property type="protein sequence ID" value="ENSMAMP00000010955.1"/>
    <property type="gene ID" value="ENSMAMG00000007396.2"/>
</dbReference>
<evidence type="ECO:0000256" key="8">
    <source>
        <dbReference type="ARBA" id="ARBA00022884"/>
    </source>
</evidence>
<sequence length="477" mass="52664">MAHCGASEPNAKIQAPRPDSTVASQGSVDQSMKPVLFEIFGEIWTVQSRLGQGVSASVYRVSSGRASTAAVKEYQADTQGGDYGYHKERSVLEDIQGHKNIVTLYGVFTNHSCMGVATRCLLLELLDVSVSELLVRGSSNTQGGRPQQGHSMWLVQHCARDILEALAFLHREGYVHADLKPRNILWSADDECFKLIDFGLSFKEGNQDVKYIQTDGYRAPEAELQNSLAQAGVEMEGDSGCTAAVDLWSLGIILLEMFSGIKLKDTVRSQEWKENSAAIVDHIFASNSLVCPAIPVYHLRDLIKSMLLSDPKLRCTAETALLSPFFSIPFAPHIEDLVLLPSPVLRLLNLIDDSHLHNEEEYEDILEDMKEECQKYGSVVSLLIPKENPGKGQVFVEYANSSDSKEAQRLLTGRTFDGKFVVATFYPLSAYKRGLQKKTQNFCDDGHSPLHCPMVVKSVSGPPLTELRCSHSAFPVP</sequence>
<evidence type="ECO:0000256" key="6">
    <source>
        <dbReference type="ARBA" id="ARBA00022777"/>
    </source>
</evidence>
<evidence type="ECO:0000259" key="21">
    <source>
        <dbReference type="PROSITE" id="PS50102"/>
    </source>
</evidence>
<dbReference type="Proteomes" id="UP000261640">
    <property type="component" value="Unplaced"/>
</dbReference>
<dbReference type="PROSITE" id="PS00107">
    <property type="entry name" value="PROTEIN_KINASE_ATP"/>
    <property type="match status" value="1"/>
</dbReference>
<evidence type="ECO:0000256" key="1">
    <source>
        <dbReference type="ARBA" id="ARBA00004123"/>
    </source>
</evidence>
<dbReference type="AlphaFoldDB" id="A0A3Q3RVB6"/>
<evidence type="ECO:0000256" key="2">
    <source>
        <dbReference type="ARBA" id="ARBA00012513"/>
    </source>
</evidence>
<dbReference type="InterPro" id="IPR000504">
    <property type="entry name" value="RRM_dom"/>
</dbReference>
<dbReference type="GO" id="GO:0005524">
    <property type="term" value="F:ATP binding"/>
    <property type="evidence" value="ECO:0007669"/>
    <property type="project" value="UniProtKB-UniRule"/>
</dbReference>
<reference evidence="22" key="1">
    <citation type="submission" date="2025-08" db="UniProtKB">
        <authorList>
            <consortium name="Ensembl"/>
        </authorList>
    </citation>
    <scope>IDENTIFICATION</scope>
</reference>
<reference evidence="22" key="2">
    <citation type="submission" date="2025-09" db="UniProtKB">
        <authorList>
            <consortium name="Ensembl"/>
        </authorList>
    </citation>
    <scope>IDENTIFICATION</scope>
</reference>
<accession>A0A3Q3RVB6</accession>
<dbReference type="GO" id="GO:0003723">
    <property type="term" value="F:RNA binding"/>
    <property type="evidence" value="ECO:0007669"/>
    <property type="project" value="UniProtKB-UniRule"/>
</dbReference>
<dbReference type="GO" id="GO:0071598">
    <property type="term" value="C:neuronal ribonucleoprotein granule"/>
    <property type="evidence" value="ECO:0007669"/>
    <property type="project" value="TreeGrafter"/>
</dbReference>
<dbReference type="PROSITE" id="PS50102">
    <property type="entry name" value="RRM"/>
    <property type="match status" value="1"/>
</dbReference>
<dbReference type="GeneTree" id="ENSGT00940000157769"/>
<evidence type="ECO:0000256" key="10">
    <source>
        <dbReference type="ARBA" id="ARBA00047899"/>
    </source>
</evidence>
<evidence type="ECO:0000313" key="23">
    <source>
        <dbReference type="Proteomes" id="UP000261640"/>
    </source>
</evidence>
<dbReference type="SUPFAM" id="SSF54928">
    <property type="entry name" value="RNA-binding domain, RBD"/>
    <property type="match status" value="1"/>
</dbReference>
<keyword evidence="4" id="KW-0808">Transferase</keyword>
<dbReference type="Gene3D" id="3.30.70.330">
    <property type="match status" value="1"/>
</dbReference>
<dbReference type="SMART" id="SM00220">
    <property type="entry name" value="S_TKc"/>
    <property type="match status" value="1"/>
</dbReference>
<dbReference type="SMART" id="SM00360">
    <property type="entry name" value="RRM"/>
    <property type="match status" value="1"/>
</dbReference>
<dbReference type="GO" id="GO:0043021">
    <property type="term" value="F:ribonucleoprotein complex binding"/>
    <property type="evidence" value="ECO:0007669"/>
    <property type="project" value="TreeGrafter"/>
</dbReference>
<dbReference type="InterPro" id="IPR017441">
    <property type="entry name" value="Protein_kinase_ATP_BS"/>
</dbReference>